<name>A0A2A2JYT4_9BILA</name>
<feature type="domain" description="Sushi" evidence="9">
    <location>
        <begin position="397"/>
        <end position="456"/>
    </location>
</feature>
<dbReference type="PROSITE" id="PS50923">
    <property type="entry name" value="SUSHI"/>
    <property type="match status" value="4"/>
</dbReference>
<dbReference type="InterPro" id="IPR000436">
    <property type="entry name" value="Sushi_SCR_CCP_dom"/>
</dbReference>
<dbReference type="InterPro" id="IPR001304">
    <property type="entry name" value="C-type_lectin-like"/>
</dbReference>
<dbReference type="PANTHER" id="PTHR45656">
    <property type="entry name" value="PROTEIN CBR-CLEC-78"/>
    <property type="match status" value="1"/>
</dbReference>
<dbReference type="SMART" id="SM00034">
    <property type="entry name" value="CLECT"/>
    <property type="match status" value="1"/>
</dbReference>
<dbReference type="CDD" id="cd00037">
    <property type="entry name" value="CLECT"/>
    <property type="match status" value="1"/>
</dbReference>
<feature type="disulfide bond" evidence="4">
    <location>
        <begin position="485"/>
        <end position="512"/>
    </location>
</feature>
<evidence type="ECO:0000259" key="9">
    <source>
        <dbReference type="PROSITE" id="PS50923"/>
    </source>
</evidence>
<evidence type="ECO:0000259" key="8">
    <source>
        <dbReference type="PROSITE" id="PS50041"/>
    </source>
</evidence>
<dbReference type="PANTHER" id="PTHR45656:SF4">
    <property type="entry name" value="PROTEIN CBR-CLEC-78"/>
    <property type="match status" value="1"/>
</dbReference>
<evidence type="ECO:0008006" key="12">
    <source>
        <dbReference type="Google" id="ProtNLM"/>
    </source>
</evidence>
<feature type="transmembrane region" description="Helical" evidence="6">
    <location>
        <begin position="537"/>
        <end position="560"/>
    </location>
</feature>
<dbReference type="OrthoDB" id="547680at2759"/>
<dbReference type="InterPro" id="IPR051277">
    <property type="entry name" value="SEZ6_CSMD_C4BPB_Regulators"/>
</dbReference>
<dbReference type="Gene3D" id="2.60.120.260">
    <property type="entry name" value="Galactose-binding domain-like"/>
    <property type="match status" value="1"/>
</dbReference>
<evidence type="ECO:0000313" key="11">
    <source>
        <dbReference type="Proteomes" id="UP000218231"/>
    </source>
</evidence>
<feature type="disulfide bond" evidence="4">
    <location>
        <begin position="367"/>
        <end position="394"/>
    </location>
</feature>
<feature type="domain" description="Sushi" evidence="9">
    <location>
        <begin position="337"/>
        <end position="396"/>
    </location>
</feature>
<dbReference type="Pfam" id="PF00084">
    <property type="entry name" value="Sushi"/>
    <property type="match status" value="4"/>
</dbReference>
<accession>A0A2A2JYT4</accession>
<dbReference type="PROSITE" id="PS50041">
    <property type="entry name" value="C_TYPE_LECTIN_2"/>
    <property type="match status" value="1"/>
</dbReference>
<comment type="caution">
    <text evidence="10">The sequence shown here is derived from an EMBL/GenBank/DDBJ whole genome shotgun (WGS) entry which is preliminary data.</text>
</comment>
<dbReference type="Proteomes" id="UP000218231">
    <property type="component" value="Unassembled WGS sequence"/>
</dbReference>
<sequence>MITLVFLLLYGNFQPPGVSALHCLQPFVPENGHVIFNEPGPYAPGTIAKYSCALGFERVGAGERTCRRDGQWTGSAPACAIDIVANKPCEQSSGTPSPLSRGVCTITDNESRSWWEVDLLGTYSVHSLSVRLGPQSSSIANIEMELDNGHLEYCVLPTHDYLNTTLSIPCAHQNVAKIRIIGTNRLQLCEMKAFATDAVSYWQCAQGAMEVIGVFDGMCYSASKEEQTDWLGAQRKCLDRGASLPIRMTETSRRGLQSALSAINTRKAFYWIGASSSVSDWRWADGEKIGDGADWPSEEPPIPGASEAVLLARPLDWRWVPASQSAWNAFLCQSKPKFCTSPGVGEATKVVFSSHSYAIGTYCFYACEEGYEMEGERQRQCEENGRWSGNIPTCHKKNCGEPEPWTQGTIRILNGSTLYQSEVEYVCFAGYQLLGDSKRVCQADGTWSGATPGCIEFDCGRPPNVANGMVFVDSTTFESMANYTCNHGYRLIGPDAIFCGEKSVWEPSAPFCYDISSLREIKPEPGSSSATTSESNILLALLAVLLVSLLVMAYSSNVIYATPSIPTRPDSVVYYAASCQPLAQMEVPPHLLSLQQLPNGNIHVTLPIGRPLVRPALPTFAPVSPTPSQILYSFDHEPIYDIPPDGIEIRKEENYYEHMDNPISRSPMTSASGSQQALLPSGSPMPPPPPIRYFPT</sequence>
<dbReference type="EMBL" id="LIAE01010038">
    <property type="protein sequence ID" value="PAV66772.1"/>
    <property type="molecule type" value="Genomic_DNA"/>
</dbReference>
<gene>
    <name evidence="10" type="ORF">WR25_10499</name>
</gene>
<dbReference type="SUPFAM" id="SSF49785">
    <property type="entry name" value="Galactose-binding domain-like"/>
    <property type="match status" value="1"/>
</dbReference>
<dbReference type="InterPro" id="IPR035976">
    <property type="entry name" value="Sushi/SCR/CCP_sf"/>
</dbReference>
<evidence type="ECO:0000256" key="4">
    <source>
        <dbReference type="PROSITE-ProRule" id="PRU00302"/>
    </source>
</evidence>
<keyword evidence="6" id="KW-0472">Membrane</keyword>
<evidence type="ECO:0000256" key="1">
    <source>
        <dbReference type="ARBA" id="ARBA00022729"/>
    </source>
</evidence>
<dbReference type="InterPro" id="IPR008979">
    <property type="entry name" value="Galactose-bd-like_sf"/>
</dbReference>
<feature type="domain" description="C-type lectin" evidence="8">
    <location>
        <begin position="215"/>
        <end position="333"/>
    </location>
</feature>
<feature type="domain" description="Sushi" evidence="9">
    <location>
        <begin position="21"/>
        <end position="81"/>
    </location>
</feature>
<evidence type="ECO:0000256" key="6">
    <source>
        <dbReference type="SAM" id="Phobius"/>
    </source>
</evidence>
<feature type="chain" id="PRO_5012019469" description="Sushi, von Willebrand factor type A, EGF and pentraxin domain-containing protein 1" evidence="7">
    <location>
        <begin position="21"/>
        <end position="696"/>
    </location>
</feature>
<dbReference type="Gene3D" id="3.10.100.10">
    <property type="entry name" value="Mannose-Binding Protein A, subunit A"/>
    <property type="match status" value="1"/>
</dbReference>
<dbReference type="Pfam" id="PF00059">
    <property type="entry name" value="Lectin_C"/>
    <property type="match status" value="1"/>
</dbReference>
<keyword evidence="11" id="KW-1185">Reference proteome</keyword>
<keyword evidence="3 4" id="KW-1015">Disulfide bond</keyword>
<dbReference type="CDD" id="cd00033">
    <property type="entry name" value="CCP"/>
    <property type="match status" value="4"/>
</dbReference>
<evidence type="ECO:0000256" key="2">
    <source>
        <dbReference type="ARBA" id="ARBA00022737"/>
    </source>
</evidence>
<feature type="compositionally biased region" description="Polar residues" evidence="5">
    <location>
        <begin position="663"/>
        <end position="678"/>
    </location>
</feature>
<keyword evidence="6" id="KW-1133">Transmembrane helix</keyword>
<feature type="region of interest" description="Disordered" evidence="5">
    <location>
        <begin position="660"/>
        <end position="696"/>
    </location>
</feature>
<keyword evidence="2" id="KW-0677">Repeat</keyword>
<feature type="compositionally biased region" description="Pro residues" evidence="5">
    <location>
        <begin position="683"/>
        <end position="696"/>
    </location>
</feature>
<keyword evidence="6" id="KW-0812">Transmembrane</keyword>
<dbReference type="SUPFAM" id="SSF57535">
    <property type="entry name" value="Complement control module/SCR domain"/>
    <property type="match status" value="4"/>
</dbReference>
<dbReference type="STRING" id="2018661.A0A2A2JYT4"/>
<evidence type="ECO:0000256" key="7">
    <source>
        <dbReference type="SAM" id="SignalP"/>
    </source>
</evidence>
<feature type="disulfide bond" evidence="4">
    <location>
        <begin position="427"/>
        <end position="454"/>
    </location>
</feature>
<feature type="signal peptide" evidence="7">
    <location>
        <begin position="1"/>
        <end position="20"/>
    </location>
</feature>
<proteinExistence type="predicted"/>
<dbReference type="InterPro" id="IPR016186">
    <property type="entry name" value="C-type_lectin-like/link_sf"/>
</dbReference>
<dbReference type="AlphaFoldDB" id="A0A2A2JYT4"/>
<dbReference type="SMART" id="SM00032">
    <property type="entry name" value="CCP"/>
    <property type="match status" value="4"/>
</dbReference>
<comment type="caution">
    <text evidence="4">Lacks conserved residue(s) required for the propagation of feature annotation.</text>
</comment>
<dbReference type="InterPro" id="IPR016187">
    <property type="entry name" value="CTDL_fold"/>
</dbReference>
<feature type="domain" description="Sushi" evidence="9">
    <location>
        <begin position="457"/>
        <end position="514"/>
    </location>
</feature>
<evidence type="ECO:0000313" key="10">
    <source>
        <dbReference type="EMBL" id="PAV66772.1"/>
    </source>
</evidence>
<feature type="disulfide bond" evidence="4">
    <location>
        <begin position="23"/>
        <end position="66"/>
    </location>
</feature>
<reference evidence="10 11" key="1">
    <citation type="journal article" date="2017" name="Curr. Biol.">
        <title>Genome architecture and evolution of a unichromosomal asexual nematode.</title>
        <authorList>
            <person name="Fradin H."/>
            <person name="Zegar C."/>
            <person name="Gutwein M."/>
            <person name="Lucas J."/>
            <person name="Kovtun M."/>
            <person name="Corcoran D."/>
            <person name="Baugh L.R."/>
            <person name="Kiontke K."/>
            <person name="Gunsalus K."/>
            <person name="Fitch D.H."/>
            <person name="Piano F."/>
        </authorList>
    </citation>
    <scope>NUCLEOTIDE SEQUENCE [LARGE SCALE GENOMIC DNA]</scope>
    <source>
        <strain evidence="10">PF1309</strain>
    </source>
</reference>
<protein>
    <recommendedName>
        <fullName evidence="12">Sushi, von Willebrand factor type A, EGF and pentraxin domain-containing protein 1</fullName>
    </recommendedName>
</protein>
<keyword evidence="1 7" id="KW-0732">Signal</keyword>
<evidence type="ECO:0000256" key="3">
    <source>
        <dbReference type="ARBA" id="ARBA00023157"/>
    </source>
</evidence>
<dbReference type="SUPFAM" id="SSF56436">
    <property type="entry name" value="C-type lectin-like"/>
    <property type="match status" value="1"/>
</dbReference>
<evidence type="ECO:0000256" key="5">
    <source>
        <dbReference type="SAM" id="MobiDB-lite"/>
    </source>
</evidence>
<organism evidence="10 11">
    <name type="scientific">Diploscapter pachys</name>
    <dbReference type="NCBI Taxonomy" id="2018661"/>
    <lineage>
        <taxon>Eukaryota</taxon>
        <taxon>Metazoa</taxon>
        <taxon>Ecdysozoa</taxon>
        <taxon>Nematoda</taxon>
        <taxon>Chromadorea</taxon>
        <taxon>Rhabditida</taxon>
        <taxon>Rhabditina</taxon>
        <taxon>Rhabditomorpha</taxon>
        <taxon>Rhabditoidea</taxon>
        <taxon>Rhabditidae</taxon>
        <taxon>Diploscapter</taxon>
    </lineage>
</organism>
<keyword evidence="4" id="KW-0768">Sushi</keyword>
<dbReference type="Gene3D" id="2.10.70.10">
    <property type="entry name" value="Complement Module, domain 1"/>
    <property type="match status" value="4"/>
</dbReference>
<feature type="disulfide bond" evidence="4">
    <location>
        <begin position="52"/>
        <end position="79"/>
    </location>
</feature>